<organism evidence="1 2">
    <name type="scientific">Panicum miliaceum</name>
    <name type="common">Proso millet</name>
    <name type="synonym">Broomcorn millet</name>
    <dbReference type="NCBI Taxonomy" id="4540"/>
    <lineage>
        <taxon>Eukaryota</taxon>
        <taxon>Viridiplantae</taxon>
        <taxon>Streptophyta</taxon>
        <taxon>Embryophyta</taxon>
        <taxon>Tracheophyta</taxon>
        <taxon>Spermatophyta</taxon>
        <taxon>Magnoliopsida</taxon>
        <taxon>Liliopsida</taxon>
        <taxon>Poales</taxon>
        <taxon>Poaceae</taxon>
        <taxon>PACMAD clade</taxon>
        <taxon>Panicoideae</taxon>
        <taxon>Panicodae</taxon>
        <taxon>Paniceae</taxon>
        <taxon>Panicinae</taxon>
        <taxon>Panicum</taxon>
        <taxon>Panicum sect. Panicum</taxon>
    </lineage>
</organism>
<accession>A0A3L6SQ89</accession>
<protein>
    <submittedName>
        <fullName evidence="1">Uncharacterized protein</fullName>
    </submittedName>
</protein>
<reference evidence="2" key="1">
    <citation type="journal article" date="2019" name="Nat. Commun.">
        <title>The genome of broomcorn millet.</title>
        <authorList>
            <person name="Zou C."/>
            <person name="Miki D."/>
            <person name="Li D."/>
            <person name="Tang Q."/>
            <person name="Xiao L."/>
            <person name="Rajput S."/>
            <person name="Deng P."/>
            <person name="Jia W."/>
            <person name="Huang R."/>
            <person name="Zhang M."/>
            <person name="Sun Y."/>
            <person name="Hu J."/>
            <person name="Fu X."/>
            <person name="Schnable P.S."/>
            <person name="Li F."/>
            <person name="Zhang H."/>
            <person name="Feng B."/>
            <person name="Zhu X."/>
            <person name="Liu R."/>
            <person name="Schnable J.C."/>
            <person name="Zhu J.-K."/>
            <person name="Zhang H."/>
        </authorList>
    </citation>
    <scope>NUCLEOTIDE SEQUENCE [LARGE SCALE GENOMIC DNA]</scope>
</reference>
<gene>
    <name evidence="1" type="ORF">C2845_PM07G37920</name>
</gene>
<comment type="caution">
    <text evidence="1">The sequence shown here is derived from an EMBL/GenBank/DDBJ whole genome shotgun (WGS) entry which is preliminary data.</text>
</comment>
<proteinExistence type="predicted"/>
<dbReference type="AlphaFoldDB" id="A0A3L6SQ89"/>
<sequence>MRGTCPIEKQTLSTPLASNIPITSIRYTFPSQKLDVRTNEQYHRTPETDQTILF</sequence>
<dbReference type="Proteomes" id="UP000275267">
    <property type="component" value="Unassembled WGS sequence"/>
</dbReference>
<keyword evidence="2" id="KW-1185">Reference proteome</keyword>
<name>A0A3L6SQ89_PANMI</name>
<evidence type="ECO:0000313" key="1">
    <source>
        <dbReference type="EMBL" id="RLN23697.1"/>
    </source>
</evidence>
<dbReference type="EMBL" id="PQIB02000004">
    <property type="protein sequence ID" value="RLN23697.1"/>
    <property type="molecule type" value="Genomic_DNA"/>
</dbReference>
<evidence type="ECO:0000313" key="2">
    <source>
        <dbReference type="Proteomes" id="UP000275267"/>
    </source>
</evidence>